<dbReference type="InterPro" id="IPR050706">
    <property type="entry name" value="Cyclic-di-GMP_PDE-like"/>
</dbReference>
<dbReference type="SUPFAM" id="SSF141868">
    <property type="entry name" value="EAL domain-like"/>
    <property type="match status" value="1"/>
</dbReference>
<evidence type="ECO:0000259" key="1">
    <source>
        <dbReference type="PROSITE" id="PS50883"/>
    </source>
</evidence>
<accession>A0A929FAP1</accession>
<dbReference type="Pfam" id="PF00563">
    <property type="entry name" value="EAL"/>
    <property type="match status" value="1"/>
</dbReference>
<feature type="domain" description="EAL" evidence="1">
    <location>
        <begin position="472"/>
        <end position="749"/>
    </location>
</feature>
<dbReference type="GO" id="GO:0071111">
    <property type="term" value="F:cyclic-guanylate-specific phosphodiesterase activity"/>
    <property type="evidence" value="ECO:0007669"/>
    <property type="project" value="InterPro"/>
</dbReference>
<gene>
    <name evidence="2" type="ORF">IQ260_26085</name>
</gene>
<dbReference type="SMART" id="SM00052">
    <property type="entry name" value="EAL"/>
    <property type="match status" value="1"/>
</dbReference>
<dbReference type="InterPro" id="IPR035919">
    <property type="entry name" value="EAL_sf"/>
</dbReference>
<proteinExistence type="predicted"/>
<reference evidence="2" key="1">
    <citation type="submission" date="2020-10" db="EMBL/GenBank/DDBJ databases">
        <authorList>
            <person name="Castelo-Branco R."/>
            <person name="Eusebio N."/>
            <person name="Adriana R."/>
            <person name="Vieira A."/>
            <person name="Brugerolle De Fraissinette N."/>
            <person name="Rezende De Castro R."/>
            <person name="Schneider M.P."/>
            <person name="Vasconcelos V."/>
            <person name="Leao P.N."/>
        </authorList>
    </citation>
    <scope>NUCLEOTIDE SEQUENCE</scope>
    <source>
        <strain evidence="2">LEGE 11479</strain>
    </source>
</reference>
<keyword evidence="3" id="KW-1185">Reference proteome</keyword>
<evidence type="ECO:0000313" key="2">
    <source>
        <dbReference type="EMBL" id="MBE9070116.1"/>
    </source>
</evidence>
<dbReference type="PANTHER" id="PTHR33121:SF71">
    <property type="entry name" value="OXYGEN SENSOR PROTEIN DOSP"/>
    <property type="match status" value="1"/>
</dbReference>
<dbReference type="InterPro" id="IPR001633">
    <property type="entry name" value="EAL_dom"/>
</dbReference>
<name>A0A929FAP1_LEPEC</name>
<dbReference type="PROSITE" id="PS50883">
    <property type="entry name" value="EAL"/>
    <property type="match status" value="1"/>
</dbReference>
<dbReference type="PANTHER" id="PTHR33121">
    <property type="entry name" value="CYCLIC DI-GMP PHOSPHODIESTERASE PDEF"/>
    <property type="match status" value="1"/>
</dbReference>
<dbReference type="InterPro" id="IPR018247">
    <property type="entry name" value="EF_Hand_1_Ca_BS"/>
</dbReference>
<dbReference type="AlphaFoldDB" id="A0A929FAP1"/>
<dbReference type="Pfam" id="PF00656">
    <property type="entry name" value="Peptidase_C14"/>
    <property type="match status" value="1"/>
</dbReference>
<dbReference type="SUPFAM" id="SSF52129">
    <property type="entry name" value="Caspase-like"/>
    <property type="match status" value="1"/>
</dbReference>
<dbReference type="NCBIfam" id="NF047832">
    <property type="entry name" value="caspase_w_EACC1"/>
    <property type="match status" value="1"/>
</dbReference>
<dbReference type="EMBL" id="JADEXP010000375">
    <property type="protein sequence ID" value="MBE9070116.1"/>
    <property type="molecule type" value="Genomic_DNA"/>
</dbReference>
<organism evidence="2 3">
    <name type="scientific">Leptolyngbya cf. ectocarpi LEGE 11479</name>
    <dbReference type="NCBI Taxonomy" id="1828722"/>
    <lineage>
        <taxon>Bacteria</taxon>
        <taxon>Bacillati</taxon>
        <taxon>Cyanobacteriota</taxon>
        <taxon>Cyanophyceae</taxon>
        <taxon>Leptolyngbyales</taxon>
        <taxon>Leptolyngbyaceae</taxon>
        <taxon>Leptolyngbya group</taxon>
        <taxon>Leptolyngbya</taxon>
    </lineage>
</organism>
<dbReference type="GO" id="GO:0006508">
    <property type="term" value="P:proteolysis"/>
    <property type="evidence" value="ECO:0007669"/>
    <property type="project" value="InterPro"/>
</dbReference>
<protein>
    <submittedName>
        <fullName evidence="2">EAL domain-containing protein</fullName>
    </submittedName>
</protein>
<dbReference type="InterPro" id="IPR011600">
    <property type="entry name" value="Pept_C14_caspase"/>
</dbReference>
<dbReference type="RefSeq" id="WP_193996000.1">
    <property type="nucleotide sequence ID" value="NZ_JADEXP010000375.1"/>
</dbReference>
<dbReference type="PROSITE" id="PS00018">
    <property type="entry name" value="EF_HAND_1"/>
    <property type="match status" value="1"/>
</dbReference>
<dbReference type="Gene3D" id="3.40.50.1460">
    <property type="match status" value="1"/>
</dbReference>
<sequence>MAKLALLIGVSEYQEGLSTLPAAAQDIRAVEKVLNNSEMGGFDHIKVCHNPDLQEMQLEIETLFIGRQKDDLVLLYFSGHGIKDENNNLYFATRNTCKNQSGELRRATAVPARFVHDIMNDSRAKRQAIILDCCFSGAFDPSLKAKDDGSFNLKKQLGAEGRVVLASSSSTQYSYEQKEENLSVYTRYLVEGIETGKGDSDGDGRVSILDLHKYATQKVQERLPKVTPKIIVLKDTGFEIVLSQVEASKRVKQDISCTHIPKLEGIQLEKTRQKASTYAVIPSLIQSLTPFVERLVEHLNSYHLARQQDTSPVDKKDFKNSVLELLRLASDADFIFSMYSPHGESSWTLNAQSKLESSCDPTAYSDFLTSQVLAAVSTEAIFTTGHHGIYRFFLDERTGITKAFILIPIVSSDDTEFIAVCGLSQESQWLNDVFARVVSSFYVVSQDTDWNPSKVEALILDDLKRAYGFLPIGFYNRRFELFCERLAEIVIYFEPILDLRQVTIKGWEALARDPCTLNAPIDLFQAAELWGRKFTVELDVGLLRRAAKSYRQASAEAQQNRSHEITPLSVNVYPESLMRTVYFETVREITTPDDYGYTLLPADNLVLEISEKAELPKYQDGMRVRSPLKAFRDRLVRYTQELEVKFGIDDFGVGYASVARLASLNPPHVKIDRDILHQQQAEVIIRFVREIVAQSSKLYSAKIIVEGLDEQSPISLQRLKQLGVAYAQGYSIGRAAPQIYRLTEERREALRKMIV</sequence>
<dbReference type="Gene3D" id="3.20.20.450">
    <property type="entry name" value="EAL domain"/>
    <property type="match status" value="1"/>
</dbReference>
<dbReference type="CDD" id="cd01948">
    <property type="entry name" value="EAL"/>
    <property type="match status" value="1"/>
</dbReference>
<dbReference type="GO" id="GO:0004197">
    <property type="term" value="F:cysteine-type endopeptidase activity"/>
    <property type="evidence" value="ECO:0007669"/>
    <property type="project" value="InterPro"/>
</dbReference>
<dbReference type="Proteomes" id="UP000615026">
    <property type="component" value="Unassembled WGS sequence"/>
</dbReference>
<comment type="caution">
    <text evidence="2">The sequence shown here is derived from an EMBL/GenBank/DDBJ whole genome shotgun (WGS) entry which is preliminary data.</text>
</comment>
<evidence type="ECO:0000313" key="3">
    <source>
        <dbReference type="Proteomes" id="UP000615026"/>
    </source>
</evidence>
<dbReference type="InterPro" id="IPR029030">
    <property type="entry name" value="Caspase-like_dom_sf"/>
</dbReference>